<evidence type="ECO:0000259" key="4">
    <source>
        <dbReference type="Pfam" id="PF00389"/>
    </source>
</evidence>
<dbReference type="Proteomes" id="UP001214250">
    <property type="component" value="Chromosome 1"/>
</dbReference>
<dbReference type="InterPro" id="IPR050223">
    <property type="entry name" value="D-isomer_2-hydroxyacid_DH"/>
</dbReference>
<proteinExistence type="inferred from homology"/>
<dbReference type="EMBL" id="CP117811">
    <property type="protein sequence ID" value="WDE95223.1"/>
    <property type="molecule type" value="Genomic_DNA"/>
</dbReference>
<reference evidence="6 7" key="1">
    <citation type="submission" date="2023-02" db="EMBL/GenBank/DDBJ databases">
        <title>Genome sequence of Lentisphaera profundi SAORIC-696.</title>
        <authorList>
            <person name="Kim e."/>
            <person name="Cho J.-C."/>
            <person name="Choi A."/>
            <person name="Kang I."/>
        </authorList>
    </citation>
    <scope>NUCLEOTIDE SEQUENCE [LARGE SCALE GENOMIC DNA]</scope>
    <source>
        <strain evidence="6 7">SAORIC-696</strain>
    </source>
</reference>
<evidence type="ECO:0000313" key="7">
    <source>
        <dbReference type="Proteomes" id="UP001214250"/>
    </source>
</evidence>
<keyword evidence="7" id="KW-1185">Reference proteome</keyword>
<keyword evidence="2" id="KW-0520">NAD</keyword>
<dbReference type="Gene3D" id="3.40.50.720">
    <property type="entry name" value="NAD(P)-binding Rossmann-like Domain"/>
    <property type="match status" value="2"/>
</dbReference>
<name>A0ABY7VMJ1_9BACT</name>
<dbReference type="Pfam" id="PF02826">
    <property type="entry name" value="2-Hacid_dh_C"/>
    <property type="match status" value="1"/>
</dbReference>
<dbReference type="SUPFAM" id="SSF51735">
    <property type="entry name" value="NAD(P)-binding Rossmann-fold domains"/>
    <property type="match status" value="1"/>
</dbReference>
<feature type="domain" description="D-isomer specific 2-hydroxyacid dehydrogenase NAD-binding" evidence="5">
    <location>
        <begin position="132"/>
        <end position="291"/>
    </location>
</feature>
<dbReference type="InterPro" id="IPR006140">
    <property type="entry name" value="D-isomer_DH_NAD-bd"/>
</dbReference>
<evidence type="ECO:0000259" key="5">
    <source>
        <dbReference type="Pfam" id="PF02826"/>
    </source>
</evidence>
<feature type="domain" description="D-isomer specific 2-hydroxyacid dehydrogenase catalytic" evidence="4">
    <location>
        <begin position="20"/>
        <end position="322"/>
    </location>
</feature>
<dbReference type="InterPro" id="IPR036291">
    <property type="entry name" value="NAD(P)-bd_dom_sf"/>
</dbReference>
<organism evidence="6 7">
    <name type="scientific">Lentisphaera profundi</name>
    <dbReference type="NCBI Taxonomy" id="1658616"/>
    <lineage>
        <taxon>Bacteria</taxon>
        <taxon>Pseudomonadati</taxon>
        <taxon>Lentisphaerota</taxon>
        <taxon>Lentisphaeria</taxon>
        <taxon>Lentisphaerales</taxon>
        <taxon>Lentisphaeraceae</taxon>
        <taxon>Lentisphaera</taxon>
    </lineage>
</organism>
<keyword evidence="1 3" id="KW-0560">Oxidoreductase</keyword>
<dbReference type="RefSeq" id="WP_274148586.1">
    <property type="nucleotide sequence ID" value="NZ_CP117811.1"/>
</dbReference>
<dbReference type="CDD" id="cd12167">
    <property type="entry name" value="2-Hacid_dh_8"/>
    <property type="match status" value="1"/>
</dbReference>
<dbReference type="SUPFAM" id="SSF52283">
    <property type="entry name" value="Formate/glycerate dehydrogenase catalytic domain-like"/>
    <property type="match status" value="1"/>
</dbReference>
<gene>
    <name evidence="6" type="ORF">PQO03_05745</name>
</gene>
<dbReference type="PANTHER" id="PTHR10996:SF178">
    <property type="entry name" value="2-HYDROXYACID DEHYDROGENASE YGL185C-RELATED"/>
    <property type="match status" value="1"/>
</dbReference>
<sequence length="331" mass="37114">MKAAFFNNGNRLFDVYANGRKEIIEKEFELFPQIITSENFAENAELLKEVEVIFTTWGMPACTAEQLAKLPNLKLLMHAAGSTKSFAQPFLEAGVRVFCAAESNSIPVAEFCLAQILLASKGFFQNILDTKRMRNNDHFGGAYKGKGAYGEKIAFISVGKITKHTMELLSPFHFDKLAVSRSLSDSYCQENSISKVTMEEAFEQAYIISNHLPDRDDNIGIINYDLLSQMRYGATFINTGRGAQVNEDDLIRVMKERPDLCALLDVTHPEPSSPNSELFDLPNVHMSSHLAGSINDEYVRMADFVIEQVKNWQNNKELSGEVSLEELAYLA</sequence>
<evidence type="ECO:0000256" key="2">
    <source>
        <dbReference type="ARBA" id="ARBA00023027"/>
    </source>
</evidence>
<protein>
    <submittedName>
        <fullName evidence="6">Hydroxyacid dehydrogenase</fullName>
    </submittedName>
</protein>
<dbReference type="PANTHER" id="PTHR10996">
    <property type="entry name" value="2-HYDROXYACID DEHYDROGENASE-RELATED"/>
    <property type="match status" value="1"/>
</dbReference>
<evidence type="ECO:0000256" key="1">
    <source>
        <dbReference type="ARBA" id="ARBA00023002"/>
    </source>
</evidence>
<comment type="similarity">
    <text evidence="3">Belongs to the D-isomer specific 2-hydroxyacid dehydrogenase family.</text>
</comment>
<evidence type="ECO:0000313" key="6">
    <source>
        <dbReference type="EMBL" id="WDE95223.1"/>
    </source>
</evidence>
<dbReference type="InterPro" id="IPR006139">
    <property type="entry name" value="D-isomer_2_OHA_DH_cat_dom"/>
</dbReference>
<evidence type="ECO:0000256" key="3">
    <source>
        <dbReference type="RuleBase" id="RU003719"/>
    </source>
</evidence>
<accession>A0ABY7VMJ1</accession>
<dbReference type="Pfam" id="PF00389">
    <property type="entry name" value="2-Hacid_dh"/>
    <property type="match status" value="1"/>
</dbReference>